<dbReference type="PANTHER" id="PTHR11956">
    <property type="entry name" value="ARGINYL-TRNA SYNTHETASE"/>
    <property type="match status" value="1"/>
</dbReference>
<dbReference type="AlphaFoldDB" id="A0A1M6G0V5"/>
<evidence type="ECO:0000256" key="3">
    <source>
        <dbReference type="ARBA" id="ARBA00022598"/>
    </source>
</evidence>
<dbReference type="PROSITE" id="PS00178">
    <property type="entry name" value="AA_TRNA_LIGASE_I"/>
    <property type="match status" value="1"/>
</dbReference>
<dbReference type="PANTHER" id="PTHR11956:SF5">
    <property type="entry name" value="ARGININE--TRNA LIGASE, CYTOPLASMIC"/>
    <property type="match status" value="1"/>
</dbReference>
<dbReference type="InterPro" id="IPR005148">
    <property type="entry name" value="Arg-tRNA-synth_N"/>
</dbReference>
<evidence type="ECO:0000256" key="9">
    <source>
        <dbReference type="HAMAP-Rule" id="MF_00123"/>
    </source>
</evidence>
<dbReference type="InterPro" id="IPR001278">
    <property type="entry name" value="Arg-tRNA-ligase"/>
</dbReference>
<dbReference type="SMART" id="SM01016">
    <property type="entry name" value="Arg_tRNA_synt_N"/>
    <property type="match status" value="1"/>
</dbReference>
<dbReference type="HAMAP" id="MF_00123">
    <property type="entry name" value="Arg_tRNA_synth"/>
    <property type="match status" value="1"/>
</dbReference>
<dbReference type="EC" id="6.1.1.19" evidence="9"/>
<dbReference type="FunFam" id="1.10.730.10:FF:000006">
    <property type="entry name" value="Arginyl-tRNA synthetase 2, mitochondrial"/>
    <property type="match status" value="1"/>
</dbReference>
<dbReference type="Gene3D" id="3.30.1360.70">
    <property type="entry name" value="Arginyl tRNA synthetase N-terminal domain"/>
    <property type="match status" value="1"/>
</dbReference>
<dbReference type="InterPro" id="IPR008909">
    <property type="entry name" value="DALR_anticod-bd"/>
</dbReference>
<keyword evidence="7 9" id="KW-0030">Aminoacyl-tRNA synthetase</keyword>
<organism evidence="13 14">
    <name type="scientific">Aequorivita viscosa</name>
    <dbReference type="NCBI Taxonomy" id="797419"/>
    <lineage>
        <taxon>Bacteria</taxon>
        <taxon>Pseudomonadati</taxon>
        <taxon>Bacteroidota</taxon>
        <taxon>Flavobacteriia</taxon>
        <taxon>Flavobacteriales</taxon>
        <taxon>Flavobacteriaceae</taxon>
        <taxon>Aequorivita</taxon>
    </lineage>
</organism>
<keyword evidence="2 9" id="KW-0963">Cytoplasm</keyword>
<dbReference type="GO" id="GO:0006420">
    <property type="term" value="P:arginyl-tRNA aminoacylation"/>
    <property type="evidence" value="ECO:0007669"/>
    <property type="project" value="UniProtKB-UniRule"/>
</dbReference>
<dbReference type="Pfam" id="PF03485">
    <property type="entry name" value="Arg_tRNA_synt_N"/>
    <property type="match status" value="1"/>
</dbReference>
<evidence type="ECO:0000256" key="10">
    <source>
        <dbReference type="RuleBase" id="RU363038"/>
    </source>
</evidence>
<comment type="catalytic activity">
    <reaction evidence="8 9">
        <text>tRNA(Arg) + L-arginine + ATP = L-arginyl-tRNA(Arg) + AMP + diphosphate</text>
        <dbReference type="Rhea" id="RHEA:20301"/>
        <dbReference type="Rhea" id="RHEA-COMP:9658"/>
        <dbReference type="Rhea" id="RHEA-COMP:9673"/>
        <dbReference type="ChEBI" id="CHEBI:30616"/>
        <dbReference type="ChEBI" id="CHEBI:32682"/>
        <dbReference type="ChEBI" id="CHEBI:33019"/>
        <dbReference type="ChEBI" id="CHEBI:78442"/>
        <dbReference type="ChEBI" id="CHEBI:78513"/>
        <dbReference type="ChEBI" id="CHEBI:456215"/>
        <dbReference type="EC" id="6.1.1.19"/>
    </reaction>
</comment>
<dbReference type="STRING" id="797419.SAMN05216556_1096"/>
<dbReference type="SUPFAM" id="SSF52374">
    <property type="entry name" value="Nucleotidylyl transferase"/>
    <property type="match status" value="1"/>
</dbReference>
<dbReference type="InterPro" id="IPR035684">
    <property type="entry name" value="ArgRS_core"/>
</dbReference>
<feature type="short sequence motif" description="'HIGH' region" evidence="9">
    <location>
        <begin position="144"/>
        <end position="154"/>
    </location>
</feature>
<dbReference type="GO" id="GO:0005524">
    <property type="term" value="F:ATP binding"/>
    <property type="evidence" value="ECO:0007669"/>
    <property type="project" value="UniProtKB-UniRule"/>
</dbReference>
<protein>
    <recommendedName>
        <fullName evidence="9">Arginine--tRNA ligase</fullName>
        <ecNumber evidence="9">6.1.1.19</ecNumber>
    </recommendedName>
    <alternativeName>
        <fullName evidence="9">Arginyl-tRNA synthetase</fullName>
        <shortName evidence="9">ArgRS</shortName>
    </alternativeName>
</protein>
<dbReference type="InterPro" id="IPR036695">
    <property type="entry name" value="Arg-tRNA-synth_N_sf"/>
</dbReference>
<name>A0A1M6G0V5_9FLAO</name>
<evidence type="ECO:0000259" key="12">
    <source>
        <dbReference type="SMART" id="SM01016"/>
    </source>
</evidence>
<evidence type="ECO:0000256" key="8">
    <source>
        <dbReference type="ARBA" id="ARBA00049339"/>
    </source>
</evidence>
<reference evidence="14" key="1">
    <citation type="submission" date="2016-11" db="EMBL/GenBank/DDBJ databases">
        <authorList>
            <person name="Varghese N."/>
            <person name="Submissions S."/>
        </authorList>
    </citation>
    <scope>NUCLEOTIDE SEQUENCE [LARGE SCALE GENOMIC DNA]</scope>
    <source>
        <strain evidence="14">DSM 26349</strain>
    </source>
</reference>
<dbReference type="InterPro" id="IPR001412">
    <property type="entry name" value="aa-tRNA-synth_I_CS"/>
</dbReference>
<dbReference type="SUPFAM" id="SSF55190">
    <property type="entry name" value="Arginyl-tRNA synthetase (ArgRS), N-terminal 'additional' domain"/>
    <property type="match status" value="1"/>
</dbReference>
<dbReference type="PRINTS" id="PR01038">
    <property type="entry name" value="TRNASYNTHARG"/>
</dbReference>
<feature type="domain" description="Arginyl tRNA synthetase N-terminal" evidence="12">
    <location>
        <begin position="28"/>
        <end position="109"/>
    </location>
</feature>
<evidence type="ECO:0000256" key="6">
    <source>
        <dbReference type="ARBA" id="ARBA00022917"/>
    </source>
</evidence>
<evidence type="ECO:0000256" key="1">
    <source>
        <dbReference type="ARBA" id="ARBA00005594"/>
    </source>
</evidence>
<evidence type="ECO:0000256" key="4">
    <source>
        <dbReference type="ARBA" id="ARBA00022741"/>
    </source>
</evidence>
<dbReference type="SMART" id="SM00836">
    <property type="entry name" value="DALR_1"/>
    <property type="match status" value="1"/>
</dbReference>
<gene>
    <name evidence="9" type="primary">argS</name>
    <name evidence="13" type="ORF">SAMN04487908_108108</name>
</gene>
<dbReference type="NCBIfam" id="TIGR00456">
    <property type="entry name" value="argS"/>
    <property type="match status" value="1"/>
</dbReference>
<dbReference type="Proteomes" id="UP000184172">
    <property type="component" value="Unassembled WGS sequence"/>
</dbReference>
<dbReference type="Pfam" id="PF00750">
    <property type="entry name" value="tRNA-synt_1d"/>
    <property type="match status" value="1"/>
</dbReference>
<dbReference type="InterPro" id="IPR014729">
    <property type="entry name" value="Rossmann-like_a/b/a_fold"/>
</dbReference>
<evidence type="ECO:0000313" key="14">
    <source>
        <dbReference type="Proteomes" id="UP000184172"/>
    </source>
</evidence>
<comment type="subcellular location">
    <subcellularLocation>
        <location evidence="9">Cytoplasm</location>
    </subcellularLocation>
</comment>
<dbReference type="GO" id="GO:0005737">
    <property type="term" value="C:cytoplasm"/>
    <property type="evidence" value="ECO:0007669"/>
    <property type="project" value="UniProtKB-SubCell"/>
</dbReference>
<dbReference type="Pfam" id="PF05746">
    <property type="entry name" value="DALR_1"/>
    <property type="match status" value="1"/>
</dbReference>
<dbReference type="EMBL" id="FQYV01000008">
    <property type="protein sequence ID" value="SHJ03573.1"/>
    <property type="molecule type" value="Genomic_DNA"/>
</dbReference>
<accession>A0A1M6G0V5</accession>
<proteinExistence type="inferred from homology"/>
<feature type="domain" description="DALR anticodon binding" evidence="11">
    <location>
        <begin position="498"/>
        <end position="625"/>
    </location>
</feature>
<keyword evidence="4 9" id="KW-0547">Nucleotide-binding</keyword>
<evidence type="ECO:0000313" key="13">
    <source>
        <dbReference type="EMBL" id="SHJ03573.1"/>
    </source>
</evidence>
<evidence type="ECO:0000256" key="5">
    <source>
        <dbReference type="ARBA" id="ARBA00022840"/>
    </source>
</evidence>
<dbReference type="Gene3D" id="1.10.730.10">
    <property type="entry name" value="Isoleucyl-tRNA Synthetase, Domain 1"/>
    <property type="match status" value="1"/>
</dbReference>
<dbReference type="InterPro" id="IPR009080">
    <property type="entry name" value="tRNAsynth_Ia_anticodon-bd"/>
</dbReference>
<keyword evidence="6 9" id="KW-0648">Protein biosynthesis</keyword>
<comment type="subunit">
    <text evidence="9">Monomer.</text>
</comment>
<evidence type="ECO:0000259" key="11">
    <source>
        <dbReference type="SMART" id="SM00836"/>
    </source>
</evidence>
<keyword evidence="14" id="KW-1185">Reference proteome</keyword>
<sequence length="625" mass="70827">MCPNNQVSVILDLRSMIHNLEQEMTLQQTLENRIKDAVKQIYGATLETVELQATRKDFEGDITAVVFPMLRVIKGNPVQIGEAIGSYLVENVSEVEKFNVVQGFLNIVLSDSYFLDFFNSIEDFSSYGKVPQGKEALMVEYSSPNTNKPLHLGHVRNVLLGYSVSEIEKAAGKNVYKTQIINDRGIHICKSMLAWKKFGNGETPESNLLKGDKLVGNYYVKFDQEYKKEIESLKAEGKTEEEAKAQAPLILEAQDMLRKWEAGDEEVVALWNKMNGWVYKGFEETYKSIGVDFDFYYYESDTYLLGKDIIEEGIKNDVFFMKDDGSVWCDLTEDGLDEKLVLRSDGTAVYMTQDLGTAVQRVKDHPDVGGMIYTVGNEQDYHFKVLFLILKKLGYKWADNLFHLSYGMVDLPSGKMKSREGTVVDADDLIAQMTATAKAISEELGKIDAFSEDEKSELYKMIGLGALKYYILKVDPKKRILFNPEESVDFQGNTGPFIQYTYARIQSILRKAASTASLQRAVQVFDDQTLSVAEINMHPKEKELIKIIQQYPETIQLAAENYSPALIANYTYDLVKEFNSFYQNVPILATQDETEKMFRVKLSNAVAEVIKSAFALLGIEVPERM</sequence>
<dbReference type="GO" id="GO:0004814">
    <property type="term" value="F:arginine-tRNA ligase activity"/>
    <property type="evidence" value="ECO:0007669"/>
    <property type="project" value="UniProtKB-UniRule"/>
</dbReference>
<evidence type="ECO:0000256" key="7">
    <source>
        <dbReference type="ARBA" id="ARBA00023146"/>
    </source>
</evidence>
<keyword evidence="5 9" id="KW-0067">ATP-binding</keyword>
<dbReference type="Gene3D" id="3.40.50.620">
    <property type="entry name" value="HUPs"/>
    <property type="match status" value="1"/>
</dbReference>
<comment type="similarity">
    <text evidence="1 9 10">Belongs to the class-I aminoacyl-tRNA synthetase family.</text>
</comment>
<keyword evidence="3 9" id="KW-0436">Ligase</keyword>
<evidence type="ECO:0000256" key="2">
    <source>
        <dbReference type="ARBA" id="ARBA00022490"/>
    </source>
</evidence>
<dbReference type="SUPFAM" id="SSF47323">
    <property type="entry name" value="Anticodon-binding domain of a subclass of class I aminoacyl-tRNA synthetases"/>
    <property type="match status" value="1"/>
</dbReference>